<sequence length="64" mass="7191">MKLREVNPHVGATETCRTTSEYNGVSFQKILDIKSKAMATGREADNTFAEKARKREPPTPHCEL</sequence>
<feature type="region of interest" description="Disordered" evidence="1">
    <location>
        <begin position="45"/>
        <end position="64"/>
    </location>
</feature>
<evidence type="ECO:0000313" key="2">
    <source>
        <dbReference type="EMBL" id="KAH9361475.1"/>
    </source>
</evidence>
<dbReference type="OrthoDB" id="10039611at2759"/>
<dbReference type="Proteomes" id="UP000821853">
    <property type="component" value="Chromosome 1"/>
</dbReference>
<protein>
    <submittedName>
        <fullName evidence="2">Uncharacterized protein</fullName>
    </submittedName>
</protein>
<dbReference type="AlphaFoldDB" id="A0A9J6FEW5"/>
<keyword evidence="3" id="KW-1185">Reference proteome</keyword>
<proteinExistence type="predicted"/>
<dbReference type="EMBL" id="JABSTR010000001">
    <property type="protein sequence ID" value="KAH9361475.1"/>
    <property type="molecule type" value="Genomic_DNA"/>
</dbReference>
<evidence type="ECO:0000256" key="1">
    <source>
        <dbReference type="SAM" id="MobiDB-lite"/>
    </source>
</evidence>
<dbReference type="VEuPathDB" id="VectorBase:HLOH_048233"/>
<gene>
    <name evidence="2" type="ORF">HPB48_004582</name>
</gene>
<reference evidence="2 3" key="1">
    <citation type="journal article" date="2020" name="Cell">
        <title>Large-Scale Comparative Analyses of Tick Genomes Elucidate Their Genetic Diversity and Vector Capacities.</title>
        <authorList>
            <consortium name="Tick Genome and Microbiome Consortium (TIGMIC)"/>
            <person name="Jia N."/>
            <person name="Wang J."/>
            <person name="Shi W."/>
            <person name="Du L."/>
            <person name="Sun Y."/>
            <person name="Zhan W."/>
            <person name="Jiang J.F."/>
            <person name="Wang Q."/>
            <person name="Zhang B."/>
            <person name="Ji P."/>
            <person name="Bell-Sakyi L."/>
            <person name="Cui X.M."/>
            <person name="Yuan T.T."/>
            <person name="Jiang B.G."/>
            <person name="Yang W.F."/>
            <person name="Lam T.T."/>
            <person name="Chang Q.C."/>
            <person name="Ding S.J."/>
            <person name="Wang X.J."/>
            <person name="Zhu J.G."/>
            <person name="Ruan X.D."/>
            <person name="Zhao L."/>
            <person name="Wei J.T."/>
            <person name="Ye R.Z."/>
            <person name="Que T.C."/>
            <person name="Du C.H."/>
            <person name="Zhou Y.H."/>
            <person name="Cheng J.X."/>
            <person name="Dai P.F."/>
            <person name="Guo W.B."/>
            <person name="Han X.H."/>
            <person name="Huang E.J."/>
            <person name="Li L.F."/>
            <person name="Wei W."/>
            <person name="Gao Y.C."/>
            <person name="Liu J.Z."/>
            <person name="Shao H.Z."/>
            <person name="Wang X."/>
            <person name="Wang C.C."/>
            <person name="Yang T.C."/>
            <person name="Huo Q.B."/>
            <person name="Li W."/>
            <person name="Chen H.Y."/>
            <person name="Chen S.E."/>
            <person name="Zhou L.G."/>
            <person name="Ni X.B."/>
            <person name="Tian J.H."/>
            <person name="Sheng Y."/>
            <person name="Liu T."/>
            <person name="Pan Y.S."/>
            <person name="Xia L.Y."/>
            <person name="Li J."/>
            <person name="Zhao F."/>
            <person name="Cao W.C."/>
        </authorList>
    </citation>
    <scope>NUCLEOTIDE SEQUENCE [LARGE SCALE GENOMIC DNA]</scope>
    <source>
        <strain evidence="2">HaeL-2018</strain>
    </source>
</reference>
<comment type="caution">
    <text evidence="2">The sequence shown here is derived from an EMBL/GenBank/DDBJ whole genome shotgun (WGS) entry which is preliminary data.</text>
</comment>
<evidence type="ECO:0000313" key="3">
    <source>
        <dbReference type="Proteomes" id="UP000821853"/>
    </source>
</evidence>
<organism evidence="2 3">
    <name type="scientific">Haemaphysalis longicornis</name>
    <name type="common">Bush tick</name>
    <dbReference type="NCBI Taxonomy" id="44386"/>
    <lineage>
        <taxon>Eukaryota</taxon>
        <taxon>Metazoa</taxon>
        <taxon>Ecdysozoa</taxon>
        <taxon>Arthropoda</taxon>
        <taxon>Chelicerata</taxon>
        <taxon>Arachnida</taxon>
        <taxon>Acari</taxon>
        <taxon>Parasitiformes</taxon>
        <taxon>Ixodida</taxon>
        <taxon>Ixodoidea</taxon>
        <taxon>Ixodidae</taxon>
        <taxon>Haemaphysalinae</taxon>
        <taxon>Haemaphysalis</taxon>
    </lineage>
</organism>
<name>A0A9J6FEW5_HAELO</name>
<accession>A0A9J6FEW5</accession>